<evidence type="ECO:0000256" key="10">
    <source>
        <dbReference type="SAM" id="Phobius"/>
    </source>
</evidence>
<comment type="pathway">
    <text evidence="2">Secondary metabolite biosynthesis.</text>
</comment>
<dbReference type="EMBL" id="PNBA02000010">
    <property type="protein sequence ID" value="KAG6411719.1"/>
    <property type="molecule type" value="Genomic_DNA"/>
</dbReference>
<organism evidence="12">
    <name type="scientific">Salvia splendens</name>
    <name type="common">Scarlet sage</name>
    <dbReference type="NCBI Taxonomy" id="180675"/>
    <lineage>
        <taxon>Eukaryota</taxon>
        <taxon>Viridiplantae</taxon>
        <taxon>Streptophyta</taxon>
        <taxon>Embryophyta</taxon>
        <taxon>Tracheophyta</taxon>
        <taxon>Spermatophyta</taxon>
        <taxon>Magnoliopsida</taxon>
        <taxon>eudicotyledons</taxon>
        <taxon>Gunneridae</taxon>
        <taxon>Pentapetalae</taxon>
        <taxon>asterids</taxon>
        <taxon>lamiids</taxon>
        <taxon>Lamiales</taxon>
        <taxon>Lamiaceae</taxon>
        <taxon>Nepetoideae</taxon>
        <taxon>Mentheae</taxon>
        <taxon>Salviinae</taxon>
        <taxon>Salvia</taxon>
        <taxon>Salvia subgen. Calosphace</taxon>
        <taxon>core Calosphace</taxon>
    </lineage>
</organism>
<comment type="similarity">
    <text evidence="3">Belongs to the wax synthase family.</text>
</comment>
<feature type="transmembrane region" description="Helical" evidence="10">
    <location>
        <begin position="40"/>
        <end position="57"/>
    </location>
</feature>
<dbReference type="InterPro" id="IPR032805">
    <property type="entry name" value="Wax_synthase_dom"/>
</dbReference>
<gene>
    <name evidence="12" type="ORF">SASPL_129803</name>
</gene>
<feature type="transmembrane region" description="Helical" evidence="10">
    <location>
        <begin position="148"/>
        <end position="169"/>
    </location>
</feature>
<evidence type="ECO:0000259" key="11">
    <source>
        <dbReference type="Pfam" id="PF13813"/>
    </source>
</evidence>
<proteinExistence type="inferred from homology"/>
<keyword evidence="7" id="KW-0443">Lipid metabolism</keyword>
<dbReference type="GO" id="GO:0008374">
    <property type="term" value="F:O-acyltransferase activity"/>
    <property type="evidence" value="ECO:0007669"/>
    <property type="project" value="InterPro"/>
</dbReference>
<dbReference type="Proteomes" id="UP000298416">
    <property type="component" value="Unassembled WGS sequence"/>
</dbReference>
<dbReference type="AlphaFoldDB" id="A0A8X8ZPS7"/>
<feature type="domain" description="Wax synthase" evidence="11">
    <location>
        <begin position="188"/>
        <end position="272"/>
    </location>
</feature>
<evidence type="ECO:0000256" key="2">
    <source>
        <dbReference type="ARBA" id="ARBA00005179"/>
    </source>
</evidence>
<reference evidence="12" key="1">
    <citation type="submission" date="2018-01" db="EMBL/GenBank/DDBJ databases">
        <authorList>
            <person name="Mao J.F."/>
        </authorList>
    </citation>
    <scope>NUCLEOTIDE SEQUENCE</scope>
    <source>
        <strain evidence="12">Huo1</strain>
        <tissue evidence="12">Leaf</tissue>
    </source>
</reference>
<keyword evidence="6 10" id="KW-1133">Transmembrane helix</keyword>
<keyword evidence="4" id="KW-0808">Transferase</keyword>
<evidence type="ECO:0000256" key="6">
    <source>
        <dbReference type="ARBA" id="ARBA00022989"/>
    </source>
</evidence>
<evidence type="ECO:0000256" key="9">
    <source>
        <dbReference type="ARBA" id="ARBA00023315"/>
    </source>
</evidence>
<evidence type="ECO:0000256" key="1">
    <source>
        <dbReference type="ARBA" id="ARBA00004141"/>
    </source>
</evidence>
<keyword evidence="8 10" id="KW-0472">Membrane</keyword>
<name>A0A8X8ZPS7_SALSN</name>
<evidence type="ECO:0000313" key="12">
    <source>
        <dbReference type="EMBL" id="KAG6411719.1"/>
    </source>
</evidence>
<keyword evidence="9" id="KW-0012">Acyltransferase</keyword>
<dbReference type="InterPro" id="IPR044851">
    <property type="entry name" value="Wax_synthase"/>
</dbReference>
<accession>A0A8X8ZPS7</accession>
<protein>
    <recommendedName>
        <fullName evidence="11">Wax synthase domain-containing protein</fullName>
    </recommendedName>
</protein>
<comment type="caution">
    <text evidence="12">The sequence shown here is derived from an EMBL/GenBank/DDBJ whole genome shotgun (WGS) entry which is preliminary data.</text>
</comment>
<dbReference type="PANTHER" id="PTHR31595">
    <property type="entry name" value="LONG-CHAIN-ALCOHOL O-FATTY-ACYLTRANSFERASE 3-RELATED"/>
    <property type="match status" value="1"/>
</dbReference>
<feature type="transmembrane region" description="Helical" evidence="10">
    <location>
        <begin position="123"/>
        <end position="142"/>
    </location>
</feature>
<dbReference type="Pfam" id="PF13813">
    <property type="entry name" value="MBOAT_2"/>
    <property type="match status" value="1"/>
</dbReference>
<feature type="transmembrane region" description="Helical" evidence="10">
    <location>
        <begin position="97"/>
        <end position="116"/>
    </location>
</feature>
<evidence type="ECO:0000256" key="5">
    <source>
        <dbReference type="ARBA" id="ARBA00022692"/>
    </source>
</evidence>
<evidence type="ECO:0000313" key="13">
    <source>
        <dbReference type="Proteomes" id="UP000298416"/>
    </source>
</evidence>
<dbReference type="GO" id="GO:0016020">
    <property type="term" value="C:membrane"/>
    <property type="evidence" value="ECO:0007669"/>
    <property type="project" value="UniProtKB-SubCell"/>
</dbReference>
<sequence length="340" mass="37526">MLNNLMEGGEIKKFAYVWLSALAALSYSRFVSSKLPKGKWRLISISPVLFLFAILPLHTPSAFIRALTAFFLTWLASFKLLLFSFDLGPLHSDPPKSLPVFLAAAALPFTLAPAASPRNPPKLPLNFPAKIAIAALLISLLFERRRNLHPIVIMLLYCLLLFLMIEIMVGLSSKAAWALLGAELQPPSDEPYLAASLQDFWGRRWNLTVSGVLREAVFQPARAAAGAAVGARAAAMVGVLASFLVSGVMHELLFWYLTPGARPSWEMTGFFVLHGVCVVAEFAGKGRWRLPGFVAVAFVIGTSFWLFFPPVMRNGVDVRVIEEIRFAGEVLLNFLFRFTT</sequence>
<dbReference type="GO" id="GO:0006629">
    <property type="term" value="P:lipid metabolic process"/>
    <property type="evidence" value="ECO:0007669"/>
    <property type="project" value="UniProtKB-KW"/>
</dbReference>
<keyword evidence="13" id="KW-1185">Reference proteome</keyword>
<keyword evidence="5 10" id="KW-0812">Transmembrane</keyword>
<reference evidence="12" key="2">
    <citation type="submission" date="2020-08" db="EMBL/GenBank/DDBJ databases">
        <title>Plant Genome Project.</title>
        <authorList>
            <person name="Zhang R.-G."/>
        </authorList>
    </citation>
    <scope>NUCLEOTIDE SEQUENCE</scope>
    <source>
        <strain evidence="12">Huo1</strain>
        <tissue evidence="12">Leaf</tissue>
    </source>
</reference>
<dbReference type="PANTHER" id="PTHR31595:SF57">
    <property type="entry name" value="OS04G0481900 PROTEIN"/>
    <property type="match status" value="1"/>
</dbReference>
<evidence type="ECO:0000256" key="3">
    <source>
        <dbReference type="ARBA" id="ARBA00007282"/>
    </source>
</evidence>
<evidence type="ECO:0000256" key="8">
    <source>
        <dbReference type="ARBA" id="ARBA00023136"/>
    </source>
</evidence>
<feature type="transmembrane region" description="Helical" evidence="10">
    <location>
        <begin position="64"/>
        <end position="85"/>
    </location>
</feature>
<evidence type="ECO:0000256" key="7">
    <source>
        <dbReference type="ARBA" id="ARBA00023098"/>
    </source>
</evidence>
<feature type="transmembrane region" description="Helical" evidence="10">
    <location>
        <begin position="290"/>
        <end position="308"/>
    </location>
</feature>
<evidence type="ECO:0000256" key="4">
    <source>
        <dbReference type="ARBA" id="ARBA00022679"/>
    </source>
</evidence>
<comment type="subcellular location">
    <subcellularLocation>
        <location evidence="1">Membrane</location>
        <topology evidence="1">Multi-pass membrane protein</topology>
    </subcellularLocation>
</comment>